<evidence type="ECO:0000313" key="4">
    <source>
        <dbReference type="EMBL" id="KAK8068470.1"/>
    </source>
</evidence>
<sequence>MSGPSWMEQLSQLFPPKPQFTEKNLPDLHGKASPRAFRVYFITGANTGVGKELARMLYAKNATVYLAARSEEKARRAIEEIRQNAPLSSTGKLVFVQLDLADLTTIKGTVKTFLDQESQLHVLFNNAGVMKPAPGTTTVQGYEPQLGVNNVGTFLLTKLLTPTLAATARREAATTNPGQVRVVWVSSSAAEAPPSPTGGVPLDNLDYHKPMGWFPQYCISKAGNYLHASEYARRHGPNSNSNSSPGSGDGILSVSLNPGNLDSELWRNQTFLVRKFLQLVLLHPPVMGAYTELYAGLSPELNLEEHSGGWVVPWGRPMRIRSDLQEATRTKAEGGSGIGKGFWEWSERQVERYL</sequence>
<evidence type="ECO:0000313" key="5">
    <source>
        <dbReference type="Proteomes" id="UP001446871"/>
    </source>
</evidence>
<dbReference type="SUPFAM" id="SSF51735">
    <property type="entry name" value="NAD(P)-binding Rossmann-fold domains"/>
    <property type="match status" value="1"/>
</dbReference>
<evidence type="ECO:0000256" key="1">
    <source>
        <dbReference type="ARBA" id="ARBA00006484"/>
    </source>
</evidence>
<gene>
    <name evidence="4" type="ORF">PG996_007582</name>
</gene>
<comment type="similarity">
    <text evidence="1">Belongs to the short-chain dehydrogenases/reductases (SDR) family.</text>
</comment>
<protein>
    <submittedName>
        <fullName evidence="4">Short-chain dehydrogenase</fullName>
    </submittedName>
</protein>
<keyword evidence="2" id="KW-0521">NADP</keyword>
<name>A0ABR1VB85_9PEZI</name>
<keyword evidence="3" id="KW-0560">Oxidoreductase</keyword>
<keyword evidence="5" id="KW-1185">Reference proteome</keyword>
<dbReference type="Proteomes" id="UP001446871">
    <property type="component" value="Unassembled WGS sequence"/>
</dbReference>
<comment type="caution">
    <text evidence="4">The sequence shown here is derived from an EMBL/GenBank/DDBJ whole genome shotgun (WGS) entry which is preliminary data.</text>
</comment>
<accession>A0ABR1VB85</accession>
<dbReference type="EMBL" id="JAQQWM010000004">
    <property type="protein sequence ID" value="KAK8068470.1"/>
    <property type="molecule type" value="Genomic_DNA"/>
</dbReference>
<dbReference type="InterPro" id="IPR036291">
    <property type="entry name" value="NAD(P)-bd_dom_sf"/>
</dbReference>
<dbReference type="Gene3D" id="3.40.50.720">
    <property type="entry name" value="NAD(P)-binding Rossmann-like Domain"/>
    <property type="match status" value="1"/>
</dbReference>
<dbReference type="Pfam" id="PF00106">
    <property type="entry name" value="adh_short"/>
    <property type="match status" value="1"/>
</dbReference>
<dbReference type="InterPro" id="IPR002347">
    <property type="entry name" value="SDR_fam"/>
</dbReference>
<evidence type="ECO:0000256" key="3">
    <source>
        <dbReference type="ARBA" id="ARBA00023002"/>
    </source>
</evidence>
<reference evidence="4 5" key="1">
    <citation type="submission" date="2023-01" db="EMBL/GenBank/DDBJ databases">
        <title>Analysis of 21 Apiospora genomes using comparative genomics revels a genus with tremendous synthesis potential of carbohydrate active enzymes and secondary metabolites.</title>
        <authorList>
            <person name="Sorensen T."/>
        </authorList>
    </citation>
    <scope>NUCLEOTIDE SEQUENCE [LARGE SCALE GENOMIC DNA]</scope>
    <source>
        <strain evidence="4 5">CBS 83171</strain>
    </source>
</reference>
<dbReference type="PANTHER" id="PTHR24320">
    <property type="entry name" value="RETINOL DEHYDROGENASE"/>
    <property type="match status" value="1"/>
</dbReference>
<organism evidence="4 5">
    <name type="scientific">Apiospora saccharicola</name>
    <dbReference type="NCBI Taxonomy" id="335842"/>
    <lineage>
        <taxon>Eukaryota</taxon>
        <taxon>Fungi</taxon>
        <taxon>Dikarya</taxon>
        <taxon>Ascomycota</taxon>
        <taxon>Pezizomycotina</taxon>
        <taxon>Sordariomycetes</taxon>
        <taxon>Xylariomycetidae</taxon>
        <taxon>Amphisphaeriales</taxon>
        <taxon>Apiosporaceae</taxon>
        <taxon>Apiospora</taxon>
    </lineage>
</organism>
<dbReference type="PRINTS" id="PR00081">
    <property type="entry name" value="GDHRDH"/>
</dbReference>
<evidence type="ECO:0000256" key="2">
    <source>
        <dbReference type="ARBA" id="ARBA00022857"/>
    </source>
</evidence>
<proteinExistence type="inferred from homology"/>
<dbReference type="PANTHER" id="PTHR24320:SF236">
    <property type="entry name" value="SHORT-CHAIN DEHYDROGENASE-RELATED"/>
    <property type="match status" value="1"/>
</dbReference>